<evidence type="ECO:0000313" key="4">
    <source>
        <dbReference type="Proteomes" id="UP001195483"/>
    </source>
</evidence>
<dbReference type="EMBL" id="JAEAOA010000994">
    <property type="protein sequence ID" value="KAK3592659.1"/>
    <property type="molecule type" value="Genomic_DNA"/>
</dbReference>
<keyword evidence="4" id="KW-1185">Reference proteome</keyword>
<accession>A0AAE0SIN6</accession>
<keyword evidence="1" id="KW-0175">Coiled coil</keyword>
<feature type="region of interest" description="Disordered" evidence="2">
    <location>
        <begin position="310"/>
        <end position="354"/>
    </location>
</feature>
<name>A0AAE0SIN6_9BIVA</name>
<evidence type="ECO:0000256" key="2">
    <source>
        <dbReference type="SAM" id="MobiDB-lite"/>
    </source>
</evidence>
<proteinExistence type="predicted"/>
<feature type="coiled-coil region" evidence="1">
    <location>
        <begin position="157"/>
        <end position="191"/>
    </location>
</feature>
<dbReference type="AlphaFoldDB" id="A0AAE0SIN6"/>
<organism evidence="3 4">
    <name type="scientific">Potamilus streckersoni</name>
    <dbReference type="NCBI Taxonomy" id="2493646"/>
    <lineage>
        <taxon>Eukaryota</taxon>
        <taxon>Metazoa</taxon>
        <taxon>Spiralia</taxon>
        <taxon>Lophotrochozoa</taxon>
        <taxon>Mollusca</taxon>
        <taxon>Bivalvia</taxon>
        <taxon>Autobranchia</taxon>
        <taxon>Heteroconchia</taxon>
        <taxon>Palaeoheterodonta</taxon>
        <taxon>Unionida</taxon>
        <taxon>Unionoidea</taxon>
        <taxon>Unionidae</taxon>
        <taxon>Ambleminae</taxon>
        <taxon>Lampsilini</taxon>
        <taxon>Potamilus</taxon>
    </lineage>
</organism>
<evidence type="ECO:0000256" key="1">
    <source>
        <dbReference type="SAM" id="Coils"/>
    </source>
</evidence>
<dbReference type="Proteomes" id="UP001195483">
    <property type="component" value="Unassembled WGS sequence"/>
</dbReference>
<reference evidence="3" key="1">
    <citation type="journal article" date="2021" name="Genome Biol. Evol.">
        <title>A High-Quality Reference Genome for a Parasitic Bivalve with Doubly Uniparental Inheritance (Bivalvia: Unionida).</title>
        <authorList>
            <person name="Smith C.H."/>
        </authorList>
    </citation>
    <scope>NUCLEOTIDE SEQUENCE</scope>
    <source>
        <strain evidence="3">CHS0354</strain>
    </source>
</reference>
<reference evidence="3" key="3">
    <citation type="submission" date="2023-05" db="EMBL/GenBank/DDBJ databases">
        <authorList>
            <person name="Smith C.H."/>
        </authorList>
    </citation>
    <scope>NUCLEOTIDE SEQUENCE</scope>
    <source>
        <strain evidence="3">CHS0354</strain>
        <tissue evidence="3">Mantle</tissue>
    </source>
</reference>
<reference evidence="3" key="2">
    <citation type="journal article" date="2021" name="Genome Biol. Evol.">
        <title>Developing a high-quality reference genome for a parasitic bivalve with doubly uniparental inheritance (Bivalvia: Unionida).</title>
        <authorList>
            <person name="Smith C.H."/>
        </authorList>
    </citation>
    <scope>NUCLEOTIDE SEQUENCE</scope>
    <source>
        <strain evidence="3">CHS0354</strain>
        <tissue evidence="3">Mantle</tissue>
    </source>
</reference>
<gene>
    <name evidence="3" type="ORF">CHS0354_015960</name>
</gene>
<comment type="caution">
    <text evidence="3">The sequence shown here is derived from an EMBL/GenBank/DDBJ whole genome shotgun (WGS) entry which is preliminary data.</text>
</comment>
<feature type="region of interest" description="Disordered" evidence="2">
    <location>
        <begin position="225"/>
        <end position="244"/>
    </location>
</feature>
<sequence>MVKKEKDKERARSSSENRASVVHLKVRVEKDKKDYDRRIKIIEDHMWQHKQEERELKRTEGDIVKNQRAVRQTLRDYENAITKKRMEEEKKLNTGLEKYTKLQREQTHKKEDIFKQRTERGIIKLQQNKSLGRKVALKSSDIARKYHTKLSDLELKRIEVMRLSQEFENKMRQKEEEQYKLKAELAELAIALNMETQKGRVHKFEAERDRRKEIATRINEDLTTDQSVESKLAKSEGDTKAAEMNKRKLSADMLLTRSHLSIKQRDEQRHLTDTQMRLADNSNVQRQLNEAAFHAEMDLKARQIDQKVEAHNTRRVSQLQTSMKHKKEKEESQQRELEEKFRRRQAEEQRKQHEDSLKFFKKMVSKGEDLEQMLYGKVRNCEYNRQKQEQNVRRIQQALSDLRKKNASKVKEEIAECFQLEKDLEQKLLKEKAELDKVHAEREESYFRLQKHRQILREDKHNLVEHEKEHTRLIRIGSRSDSYLTD</sequence>
<feature type="compositionally biased region" description="Basic and acidic residues" evidence="2">
    <location>
        <begin position="328"/>
        <end position="354"/>
    </location>
</feature>
<protein>
    <submittedName>
        <fullName evidence="3">Uncharacterized protein</fullName>
    </submittedName>
</protein>
<feature type="coiled-coil region" evidence="1">
    <location>
        <begin position="42"/>
        <end position="69"/>
    </location>
</feature>
<evidence type="ECO:0000313" key="3">
    <source>
        <dbReference type="EMBL" id="KAK3592659.1"/>
    </source>
</evidence>
<feature type="compositionally biased region" description="Basic and acidic residues" evidence="2">
    <location>
        <begin position="231"/>
        <end position="244"/>
    </location>
</feature>